<protein>
    <submittedName>
        <fullName evidence="1">Uncharacterized protein</fullName>
    </submittedName>
</protein>
<dbReference type="PANTHER" id="PTHR36337">
    <property type="entry name" value="OBSCURIN-LIKE PROTEIN"/>
    <property type="match status" value="1"/>
</dbReference>
<proteinExistence type="predicted"/>
<keyword evidence="2" id="KW-1185">Reference proteome</keyword>
<evidence type="ECO:0000313" key="1">
    <source>
        <dbReference type="EMBL" id="OIW08182.1"/>
    </source>
</evidence>
<dbReference type="Proteomes" id="UP000188354">
    <property type="component" value="Chromosome LG07"/>
</dbReference>
<gene>
    <name evidence="1" type="ORF">TanjilG_24377</name>
</gene>
<dbReference type="Gramene" id="OIW08182">
    <property type="protein sequence ID" value="OIW08182"/>
    <property type="gene ID" value="TanjilG_24377"/>
</dbReference>
<accession>A0A1J7H5Z3</accession>
<name>A0A1J7H5Z3_LUPAN</name>
<dbReference type="AlphaFoldDB" id="A0A1J7H5Z3"/>
<sequence length="171" mass="19038">MLSYVDLTNGPGQKTKYLWSKDEVHTALHFVLPMSHANFCSVFASLVFINMGYPGITPLEGMASRVVVMVQHLQGGSPATFYCIHSLFQKASQLCSEVFTHEADAWKRYKAYAGMGVQRGKVERKLAVRPIAAHTIATTNASAENSQVISLIYIRLEITTKPRILFMKTDP</sequence>
<dbReference type="EMBL" id="CM007367">
    <property type="protein sequence ID" value="OIW08182.1"/>
    <property type="molecule type" value="Genomic_DNA"/>
</dbReference>
<dbReference type="PANTHER" id="PTHR36337:SF1">
    <property type="entry name" value="OBSCURIN-LIKE PROTEIN"/>
    <property type="match status" value="1"/>
</dbReference>
<evidence type="ECO:0000313" key="2">
    <source>
        <dbReference type="Proteomes" id="UP000188354"/>
    </source>
</evidence>
<dbReference type="STRING" id="3871.A0A1J7H5Z3"/>
<organism evidence="1 2">
    <name type="scientific">Lupinus angustifolius</name>
    <name type="common">Narrow-leaved blue lupine</name>
    <dbReference type="NCBI Taxonomy" id="3871"/>
    <lineage>
        <taxon>Eukaryota</taxon>
        <taxon>Viridiplantae</taxon>
        <taxon>Streptophyta</taxon>
        <taxon>Embryophyta</taxon>
        <taxon>Tracheophyta</taxon>
        <taxon>Spermatophyta</taxon>
        <taxon>Magnoliopsida</taxon>
        <taxon>eudicotyledons</taxon>
        <taxon>Gunneridae</taxon>
        <taxon>Pentapetalae</taxon>
        <taxon>rosids</taxon>
        <taxon>fabids</taxon>
        <taxon>Fabales</taxon>
        <taxon>Fabaceae</taxon>
        <taxon>Papilionoideae</taxon>
        <taxon>50 kb inversion clade</taxon>
        <taxon>genistoids sensu lato</taxon>
        <taxon>core genistoids</taxon>
        <taxon>Genisteae</taxon>
        <taxon>Lupinus</taxon>
    </lineage>
</organism>
<reference evidence="1 2" key="1">
    <citation type="journal article" date="2017" name="Plant Biotechnol. J.">
        <title>A comprehensive draft genome sequence for lupin (Lupinus angustifolius), an emerging health food: insights into plant-microbe interactions and legume evolution.</title>
        <authorList>
            <person name="Hane J.K."/>
            <person name="Ming Y."/>
            <person name="Kamphuis L.G."/>
            <person name="Nelson M.N."/>
            <person name="Garg G."/>
            <person name="Atkins C.A."/>
            <person name="Bayer P.E."/>
            <person name="Bravo A."/>
            <person name="Bringans S."/>
            <person name="Cannon S."/>
            <person name="Edwards D."/>
            <person name="Foley R."/>
            <person name="Gao L.L."/>
            <person name="Harrison M.J."/>
            <person name="Huang W."/>
            <person name="Hurgobin B."/>
            <person name="Li S."/>
            <person name="Liu C.W."/>
            <person name="McGrath A."/>
            <person name="Morahan G."/>
            <person name="Murray J."/>
            <person name="Weller J."/>
            <person name="Jian J."/>
            <person name="Singh K.B."/>
        </authorList>
    </citation>
    <scope>NUCLEOTIDE SEQUENCE [LARGE SCALE GENOMIC DNA]</scope>
    <source>
        <strain evidence="2">cv. Tanjil</strain>
        <tissue evidence="1">Whole plant</tissue>
    </source>
</reference>